<gene>
    <name evidence="1" type="ORF">QUF54_11530</name>
</gene>
<evidence type="ECO:0000313" key="1">
    <source>
        <dbReference type="EMBL" id="MDM8563972.1"/>
    </source>
</evidence>
<keyword evidence="2" id="KW-1185">Reference proteome</keyword>
<reference evidence="1" key="1">
    <citation type="submission" date="2023-06" db="EMBL/GenBank/DDBJ databases">
        <title>Uncultivated large filamentous bacteria from sulfidic sediments reveal new species and different genomic features in energy metabolism and defense.</title>
        <authorList>
            <person name="Fonseca A."/>
        </authorList>
    </citation>
    <scope>NUCLEOTIDE SEQUENCE</scope>
    <source>
        <strain evidence="1">HSG4</strain>
    </source>
</reference>
<dbReference type="Proteomes" id="UP001171945">
    <property type="component" value="Unassembled WGS sequence"/>
</dbReference>
<evidence type="ECO:0000313" key="2">
    <source>
        <dbReference type="Proteomes" id="UP001171945"/>
    </source>
</evidence>
<organism evidence="1 2">
    <name type="scientific">Candidatus Marithioploca araucensis</name>
    <dbReference type="NCBI Taxonomy" id="70273"/>
    <lineage>
        <taxon>Bacteria</taxon>
        <taxon>Pseudomonadati</taxon>
        <taxon>Pseudomonadota</taxon>
        <taxon>Gammaproteobacteria</taxon>
        <taxon>Thiotrichales</taxon>
        <taxon>Thiotrichaceae</taxon>
        <taxon>Candidatus Marithioploca</taxon>
    </lineage>
</organism>
<accession>A0ABT7VWL2</accession>
<sequence>MRGDAQRTHSDGALYLTNIQQFYERAHISKEEEPAEITALLGNKPQTKKLEFTDFAERIAQHDGVKNVSKQSNIQKCPRI</sequence>
<dbReference type="EMBL" id="JAUCGM010001001">
    <property type="protein sequence ID" value="MDM8563972.1"/>
    <property type="molecule type" value="Genomic_DNA"/>
</dbReference>
<protein>
    <submittedName>
        <fullName evidence="1">Uncharacterized protein</fullName>
    </submittedName>
</protein>
<comment type="caution">
    <text evidence="1">The sequence shown here is derived from an EMBL/GenBank/DDBJ whole genome shotgun (WGS) entry which is preliminary data.</text>
</comment>
<proteinExistence type="predicted"/>
<name>A0ABT7VWL2_9GAMM</name>